<feature type="coiled-coil region" evidence="1">
    <location>
        <begin position="328"/>
        <end position="393"/>
    </location>
</feature>
<organism evidence="2 3">
    <name type="scientific">Methanochimaera problematica</name>
    <dbReference type="NCBI Taxonomy" id="2609417"/>
    <lineage>
        <taxon>Archaea</taxon>
        <taxon>Methanobacteriati</taxon>
        <taxon>Methanobacteriota</taxon>
        <taxon>Stenosarchaea group</taxon>
        <taxon>Methanomicrobia</taxon>
        <taxon>Methanomicrobiales</taxon>
        <taxon>Methanomicrobiaceae</taxon>
        <taxon>Methanochimaera</taxon>
    </lineage>
</organism>
<keyword evidence="1" id="KW-0175">Coiled coil</keyword>
<evidence type="ECO:0000313" key="3">
    <source>
        <dbReference type="Proteomes" id="UP001301797"/>
    </source>
</evidence>
<gene>
    <name evidence="2" type="ORF">F1737_04595</name>
</gene>
<proteinExistence type="predicted"/>
<protein>
    <submittedName>
        <fullName evidence="2">Uncharacterized protein</fullName>
    </submittedName>
</protein>
<keyword evidence="3" id="KW-1185">Reference proteome</keyword>
<name>A0AA97I2W6_9EURY</name>
<reference evidence="2 3" key="1">
    <citation type="submission" date="2019-09" db="EMBL/GenBank/DDBJ databases">
        <title>The complete genome of Methanoplanus sp. FWC-SCC4.</title>
        <authorList>
            <person name="Chen S.-C."/>
            <person name="Zhou Y.-Z."/>
            <person name="Lai M.-C."/>
        </authorList>
    </citation>
    <scope>NUCLEOTIDE SEQUENCE [LARGE SCALE GENOMIC DNA]</scope>
    <source>
        <strain evidence="2 3">FWC-SCC4</strain>
    </source>
</reference>
<dbReference type="Proteomes" id="UP001301797">
    <property type="component" value="Chromosome"/>
</dbReference>
<dbReference type="GeneID" id="85229430"/>
<accession>A0AA97I2W6</accession>
<dbReference type="AlphaFoldDB" id="A0AA97I2W6"/>
<sequence>MTKKNYSLCLTIIDQNSYSKLLRIADPVVKSGPTLWQVGRKSKIEDFPEIKTISMDPHSAIDNELGIWEWEFDPEDKTKQWSSRTQELFYELIFLDNDNLNEGLTIPAIDLEDKIDLMISGFKVQNNISSNLLLVFGISEKDYYCFNLKKTDYNLEHNVFKVRDGAIANVHKIQKEHCIDTNDHLKNVPFGAYDVQRRIIYRERKLKEPLEELPIKSFLGLFKCYFEDIGRRMEYNEEQKLLIQNTIDYALKNRENIEYFFKLSTFEENDFIFTHSTMKKFEEASKIIHDYVSKKGVENFLESVIENTPDYKNSYLDILKGDYLIDEKIKIEQNLNDLRSEEKELKNELIVLNTKKEEIYLEYNDYEKIISKYKEEINQLKKQNEQLNQFCKDKFNSIKEYSGKFLGEIAILDSIPKNSISSNSIINVIKSKSIENEDRFSINNKKDLIDELEGNIDNITINHNFSEILSKYIVGCYLSGLPIILIGNTSQLLAETISITFCSKTPDIIHLPTGFNNFENLSISVKSSESNVIVIKNAIGYCDEYLYLNLIRDNPEKFLLFSAEFKDTIRILPSGILGYMGIIDCEEIISPFVFDEILPAIIENIDPPSYDKKIYKNLYKKISELTIYSPITKGYNNSRAKALLSLSEVELDQNRLLEIIIPELIYYNQIQETIDNYIEYLQSFENSAYYEIAKKYCNGD</sequence>
<dbReference type="RefSeq" id="WP_317137608.1">
    <property type="nucleotide sequence ID" value="NZ_CP043875.1"/>
</dbReference>
<dbReference type="EMBL" id="CP043875">
    <property type="protein sequence ID" value="WOF16033.1"/>
    <property type="molecule type" value="Genomic_DNA"/>
</dbReference>
<dbReference type="KEGG" id="mefw:F1737_04595"/>
<evidence type="ECO:0000256" key="1">
    <source>
        <dbReference type="SAM" id="Coils"/>
    </source>
</evidence>
<evidence type="ECO:0000313" key="2">
    <source>
        <dbReference type="EMBL" id="WOF16033.1"/>
    </source>
</evidence>